<reference evidence="1" key="2">
    <citation type="submission" date="2024-04" db="UniProtKB">
        <authorList>
            <consortium name="Ensembl"/>
        </authorList>
    </citation>
    <scope>IDENTIFICATION</scope>
</reference>
<dbReference type="InParanoid" id="G3PUR6"/>
<reference evidence="1" key="1">
    <citation type="submission" date="2006-01" db="EMBL/GenBank/DDBJ databases">
        <authorList>
            <person name="Lindblad-Toh K."/>
            <person name="Mauceli E."/>
            <person name="Grabherr M."/>
            <person name="Chang J.L."/>
            <person name="Lander E.S."/>
        </authorList>
    </citation>
    <scope>NUCLEOTIDE SEQUENCE [LARGE SCALE GENOMIC DNA]</scope>
</reference>
<dbReference type="Bgee" id="ENSGACG00000016183">
    <property type="expression patterns" value="Expressed in liver and 13 other cell types or tissues"/>
</dbReference>
<organism evidence="1">
    <name type="scientific">Gasterosteus aculeatus</name>
    <name type="common">Three-spined stickleback</name>
    <dbReference type="NCBI Taxonomy" id="69293"/>
    <lineage>
        <taxon>Eukaryota</taxon>
        <taxon>Metazoa</taxon>
        <taxon>Chordata</taxon>
        <taxon>Craniata</taxon>
        <taxon>Vertebrata</taxon>
        <taxon>Euteleostomi</taxon>
        <taxon>Actinopterygii</taxon>
        <taxon>Neopterygii</taxon>
        <taxon>Teleostei</taxon>
        <taxon>Neoteleostei</taxon>
        <taxon>Acanthomorphata</taxon>
        <taxon>Eupercaria</taxon>
        <taxon>Perciformes</taxon>
        <taxon>Cottioidei</taxon>
        <taxon>Gasterosteales</taxon>
        <taxon>Gasterosteidae</taxon>
        <taxon>Gasterosteus</taxon>
    </lineage>
</organism>
<evidence type="ECO:0000313" key="1">
    <source>
        <dbReference type="Ensembl" id="ENSGACP00000021353.1"/>
    </source>
</evidence>
<proteinExistence type="predicted"/>
<dbReference type="AlphaFoldDB" id="G3PUR6"/>
<name>G3PUR6_GASAC</name>
<accession>G3PUR6</accession>
<dbReference type="Ensembl" id="ENSGACT00000021394.1">
    <property type="protein sequence ID" value="ENSGACP00000021353.1"/>
    <property type="gene ID" value="ENSGACG00000016183.1"/>
</dbReference>
<protein>
    <submittedName>
        <fullName evidence="1">Uncharacterized protein</fullName>
    </submittedName>
</protein>
<sequence length="89" mass="10248">MTTIVLVSVLKPLLAKECRYLSFDIKWYSRRGRGNDLQWRFLSFSWFPGSVELSSSSCLFSDSFYRRFASETKGLISKHNDVAVKSPVC</sequence>